<dbReference type="GO" id="GO:0005506">
    <property type="term" value="F:iron ion binding"/>
    <property type="evidence" value="ECO:0007669"/>
    <property type="project" value="InterPro"/>
</dbReference>
<feature type="transmembrane region" description="Helical" evidence="1">
    <location>
        <begin position="76"/>
        <end position="96"/>
    </location>
</feature>
<dbReference type="InterPro" id="IPR036291">
    <property type="entry name" value="NAD(P)-bd_dom_sf"/>
</dbReference>
<organism evidence="3 4">
    <name type="scientific">Cylindrospermopsis raciborskii CENA303</name>
    <dbReference type="NCBI Taxonomy" id="1170769"/>
    <lineage>
        <taxon>Bacteria</taxon>
        <taxon>Bacillati</taxon>
        <taxon>Cyanobacteriota</taxon>
        <taxon>Cyanophyceae</taxon>
        <taxon>Nostocales</taxon>
        <taxon>Aphanizomenonaceae</taxon>
        <taxon>Cylindrospermopsis</taxon>
    </lineage>
</organism>
<feature type="domain" description="Fatty acid hydroxylase" evidence="2">
    <location>
        <begin position="28"/>
        <end position="175"/>
    </location>
</feature>
<gene>
    <name evidence="3" type="ORF">B7O87_07560</name>
</gene>
<dbReference type="NCBIfam" id="NF005653">
    <property type="entry name" value="PRK07424.1"/>
    <property type="match status" value="1"/>
</dbReference>
<reference evidence="4" key="1">
    <citation type="submission" date="2017-04" db="EMBL/GenBank/DDBJ databases">
        <authorList>
            <person name="Abreu V.A."/>
            <person name="Popin R.V."/>
            <person name="Rigonato J."/>
            <person name="Andreote A.P."/>
            <person name="Schaker P.C."/>
            <person name="Hoff-Risseti C."/>
            <person name="Alvarenga D.O."/>
            <person name="Varani A.M."/>
            <person name="Fiore M.F."/>
        </authorList>
    </citation>
    <scope>NUCLEOTIDE SEQUENCE [LARGE SCALE GENOMIC DNA]</scope>
    <source>
        <strain evidence="4">CENA303</strain>
    </source>
</reference>
<dbReference type="NCBIfam" id="NF009035">
    <property type="entry name" value="PRK12367.1"/>
    <property type="match status" value="1"/>
</dbReference>
<dbReference type="GO" id="GO:0016491">
    <property type="term" value="F:oxidoreductase activity"/>
    <property type="evidence" value="ECO:0007669"/>
    <property type="project" value="InterPro"/>
</dbReference>
<proteinExistence type="predicted"/>
<sequence length="416" mass="46982">MILIQSIKIDWILVNTGLQFITWGFFSLLLAEILRDVYHALCHQVTWLSKWHNKHHAAYRRDLTIASQKAYIESQLYHDIVESVILVVLLTFVALLTKQWGLWLGVVYSITFLYGASLRYFQGTIDTDYNHLPGPLATIPSVWFVNRTYHWRHHFDDVNAYYSGVFSLVDKVLGTGLSLKGKTIAITGASGSLGKALTTQLIKQNAKVVALTTNPENISNHAGIKVIPWQLGKEIELKANLEKVDILIINHGINVYGDRTSAAMNNSYEINTFSALRLIDIFSETVTGPYAKATKEIWVNTSEAEVSPALSPLYELSKRALGDLVTLKRLNGVCVIRKLILGPFKSQLNPYGVMSSTQVARGIVFLAQRDFRNIIVTVNPLTYLLFPIKEFTRWFYYKTFTKLTVSRNHESGSPIL</sequence>
<dbReference type="Proteomes" id="UP000192997">
    <property type="component" value="Unassembled WGS sequence"/>
</dbReference>
<evidence type="ECO:0000256" key="1">
    <source>
        <dbReference type="SAM" id="Phobius"/>
    </source>
</evidence>
<dbReference type="EMBL" id="NBYN01000042">
    <property type="protein sequence ID" value="OSO90675.1"/>
    <property type="molecule type" value="Genomic_DNA"/>
</dbReference>
<feature type="transmembrane region" description="Helical" evidence="1">
    <location>
        <begin position="12"/>
        <end position="31"/>
    </location>
</feature>
<feature type="transmembrane region" description="Helical" evidence="1">
    <location>
        <begin position="102"/>
        <end position="121"/>
    </location>
</feature>
<dbReference type="Gene3D" id="3.40.50.720">
    <property type="entry name" value="NAD(P)-binding Rossmann-like Domain"/>
    <property type="match status" value="1"/>
</dbReference>
<dbReference type="InterPro" id="IPR006694">
    <property type="entry name" value="Fatty_acid_hydroxylase"/>
</dbReference>
<name>A0A1X4G6M1_9CYAN</name>
<keyword evidence="1" id="KW-1133">Transmembrane helix</keyword>
<evidence type="ECO:0000313" key="4">
    <source>
        <dbReference type="Proteomes" id="UP000192997"/>
    </source>
</evidence>
<protein>
    <submittedName>
        <fullName evidence="3">Sterol desaturase</fullName>
    </submittedName>
</protein>
<keyword evidence="1" id="KW-0812">Transmembrane</keyword>
<comment type="caution">
    <text evidence="3">The sequence shown here is derived from an EMBL/GenBank/DDBJ whole genome shotgun (WGS) entry which is preliminary data.</text>
</comment>
<evidence type="ECO:0000259" key="2">
    <source>
        <dbReference type="Pfam" id="PF04116"/>
    </source>
</evidence>
<dbReference type="Pfam" id="PF00106">
    <property type="entry name" value="adh_short"/>
    <property type="match status" value="1"/>
</dbReference>
<dbReference type="SUPFAM" id="SSF51735">
    <property type="entry name" value="NAD(P)-binding Rossmann-fold domains"/>
    <property type="match status" value="1"/>
</dbReference>
<dbReference type="InterPro" id="IPR002347">
    <property type="entry name" value="SDR_fam"/>
</dbReference>
<accession>A0A1X4G6M1</accession>
<dbReference type="AlphaFoldDB" id="A0A1X4G6M1"/>
<dbReference type="RefSeq" id="WP_085727926.1">
    <property type="nucleotide sequence ID" value="NZ_NBYN01000042.1"/>
</dbReference>
<dbReference type="GO" id="GO:0008610">
    <property type="term" value="P:lipid biosynthetic process"/>
    <property type="evidence" value="ECO:0007669"/>
    <property type="project" value="InterPro"/>
</dbReference>
<dbReference type="Pfam" id="PF04116">
    <property type="entry name" value="FA_hydroxylase"/>
    <property type="match status" value="1"/>
</dbReference>
<keyword evidence="1" id="KW-0472">Membrane</keyword>
<evidence type="ECO:0000313" key="3">
    <source>
        <dbReference type="EMBL" id="OSO90675.1"/>
    </source>
</evidence>